<reference evidence="10 11" key="1">
    <citation type="journal article" date="2023" name="Elife">
        <title>Identification of key yeast species and microbe-microbe interactions impacting larval growth of Drosophila in the wild.</title>
        <authorList>
            <person name="Mure A."/>
            <person name="Sugiura Y."/>
            <person name="Maeda R."/>
            <person name="Honda K."/>
            <person name="Sakurai N."/>
            <person name="Takahashi Y."/>
            <person name="Watada M."/>
            <person name="Katoh T."/>
            <person name="Gotoh A."/>
            <person name="Gotoh Y."/>
            <person name="Taniguchi I."/>
            <person name="Nakamura K."/>
            <person name="Hayashi T."/>
            <person name="Katayama T."/>
            <person name="Uemura T."/>
            <person name="Hattori Y."/>
        </authorList>
    </citation>
    <scope>NUCLEOTIDE SEQUENCE [LARGE SCALE GENOMIC DNA]</scope>
    <source>
        <strain evidence="10 11">SC-9</strain>
    </source>
</reference>
<feature type="region of interest" description="Disordered" evidence="8">
    <location>
        <begin position="212"/>
        <end position="231"/>
    </location>
</feature>
<evidence type="ECO:0000256" key="2">
    <source>
        <dbReference type="ARBA" id="ARBA00022574"/>
    </source>
</evidence>
<dbReference type="PANTHER" id="PTHR19918">
    <property type="entry name" value="CELL DIVISION CYCLE 20 CDC20 FIZZY -RELATED"/>
    <property type="match status" value="1"/>
</dbReference>
<dbReference type="InterPro" id="IPR001680">
    <property type="entry name" value="WD40_rpt"/>
</dbReference>
<dbReference type="GO" id="GO:0010997">
    <property type="term" value="F:anaphase-promoting complex binding"/>
    <property type="evidence" value="ECO:0007669"/>
    <property type="project" value="InterPro"/>
</dbReference>
<comment type="caution">
    <text evidence="10">The sequence shown here is derived from an EMBL/GenBank/DDBJ whole genome shotgun (WGS) entry which is preliminary data.</text>
</comment>
<dbReference type="GO" id="GO:1905786">
    <property type="term" value="P:positive regulation of anaphase-promoting complex-dependent catabolic process"/>
    <property type="evidence" value="ECO:0007669"/>
    <property type="project" value="TreeGrafter"/>
</dbReference>
<feature type="compositionally biased region" description="Polar residues" evidence="8">
    <location>
        <begin position="219"/>
        <end position="230"/>
    </location>
</feature>
<evidence type="ECO:0000256" key="6">
    <source>
        <dbReference type="ARBA" id="ARBA00023306"/>
    </source>
</evidence>
<comment type="similarity">
    <text evidence="1">Belongs to the WD repeat CDC20/Fizzy family.</text>
</comment>
<dbReference type="InterPro" id="IPR036322">
    <property type="entry name" value="WD40_repeat_dom_sf"/>
</dbReference>
<evidence type="ECO:0000313" key="11">
    <source>
        <dbReference type="Proteomes" id="UP001360560"/>
    </source>
</evidence>
<dbReference type="GO" id="GO:0005680">
    <property type="term" value="C:anaphase-promoting complex"/>
    <property type="evidence" value="ECO:0007669"/>
    <property type="project" value="TreeGrafter"/>
</dbReference>
<dbReference type="Proteomes" id="UP001360560">
    <property type="component" value="Unassembled WGS sequence"/>
</dbReference>
<evidence type="ECO:0000256" key="4">
    <source>
        <dbReference type="ARBA" id="ARBA00022737"/>
    </source>
</evidence>
<feature type="repeat" description="WD" evidence="7">
    <location>
        <begin position="372"/>
        <end position="413"/>
    </location>
</feature>
<evidence type="ECO:0000256" key="5">
    <source>
        <dbReference type="ARBA" id="ARBA00022776"/>
    </source>
</evidence>
<keyword evidence="4" id="KW-0677">Repeat</keyword>
<sequence length="559" mass="62409">MSLLDTRRSPSKKYQQYYDPFLLPDNNSHVSFRRSKSPSKKLSPIRHSVFSNNNKSPKRSDNYLFKPTLSSPTKFNVVTSDWNDENPLSKVPSLRSQNSKTSLIASRSPSPTRRSIKKTSTNDRFIPSRASSSLKLFNETQDEHQPNATDSPEKHIEYQAKRIYKHSMAELCGIETGQKILHFAPSSPERQSGLIFDLKNLTLNDNLSNVLEKSRSKNNHTGGINPSTALARSRKIPTIPERILDAPGLVDDYYLNLMSWSSNNLLAVALGNTVYIWRAAEGTVKALTSCDVQVTSVSWSDDGAYLSIGKDNGAIEVWDIEEGTKLRTMRFVNTTRIACHSWSNHLVTSGSVSGNMYHNDVRIAKHAISELSGFHSAEVCGISWRKEGNQFASGGNDNIVNIWDARSSVPLFTKKTHTAAVKALSWCDYQSSLLATGGGTNDKHIHFWNTNTGKRVNSLNTGAQITSLHWGRSSIGKEIVATNGYPHYGISMYQYPTLQKTGEILHPHDGRILYSALSPDGKILATAAGDENLKFWKIFDSERSEKLNDKEIKKVMTIR</sequence>
<evidence type="ECO:0000256" key="7">
    <source>
        <dbReference type="PROSITE-ProRule" id="PRU00221"/>
    </source>
</evidence>
<dbReference type="SUPFAM" id="SSF50978">
    <property type="entry name" value="WD40 repeat-like"/>
    <property type="match status" value="1"/>
</dbReference>
<dbReference type="GO" id="GO:0031145">
    <property type="term" value="P:anaphase-promoting complex-dependent catabolic process"/>
    <property type="evidence" value="ECO:0007669"/>
    <property type="project" value="TreeGrafter"/>
</dbReference>
<dbReference type="AlphaFoldDB" id="A0AAV5QNI2"/>
<evidence type="ECO:0000313" key="10">
    <source>
        <dbReference type="EMBL" id="GMM36475.1"/>
    </source>
</evidence>
<dbReference type="Gene3D" id="2.130.10.10">
    <property type="entry name" value="YVTN repeat-like/Quinoprotein amine dehydrogenase"/>
    <property type="match status" value="1"/>
</dbReference>
<name>A0AAV5QNI2_9ASCO</name>
<dbReference type="InterPro" id="IPR019775">
    <property type="entry name" value="WD40_repeat_CS"/>
</dbReference>
<keyword evidence="6" id="KW-0131">Cell cycle</keyword>
<protein>
    <recommendedName>
        <fullName evidence="9">CDC20/Fizzy WD40 domain-containing protein</fullName>
    </recommendedName>
</protein>
<gene>
    <name evidence="10" type="ORF">DASC09_038000</name>
</gene>
<keyword evidence="11" id="KW-1185">Reference proteome</keyword>
<feature type="domain" description="CDC20/Fizzy WD40" evidence="9">
    <location>
        <begin position="244"/>
        <end position="536"/>
    </location>
</feature>
<dbReference type="PROSITE" id="PS00678">
    <property type="entry name" value="WD_REPEATS_1"/>
    <property type="match status" value="1"/>
</dbReference>
<feature type="repeat" description="WD" evidence="7">
    <location>
        <begin position="505"/>
        <end position="546"/>
    </location>
</feature>
<evidence type="ECO:0000256" key="8">
    <source>
        <dbReference type="SAM" id="MobiDB-lite"/>
    </source>
</evidence>
<dbReference type="Pfam" id="PF24807">
    <property type="entry name" value="WD40_CDC20-Fz"/>
    <property type="match status" value="1"/>
</dbReference>
<dbReference type="RefSeq" id="XP_064853471.1">
    <property type="nucleotide sequence ID" value="XM_064997399.1"/>
</dbReference>
<dbReference type="GO" id="GO:1990757">
    <property type="term" value="F:ubiquitin ligase activator activity"/>
    <property type="evidence" value="ECO:0007669"/>
    <property type="project" value="TreeGrafter"/>
</dbReference>
<evidence type="ECO:0000259" key="9">
    <source>
        <dbReference type="Pfam" id="PF24807"/>
    </source>
</evidence>
<organism evidence="10 11">
    <name type="scientific">Saccharomycopsis crataegensis</name>
    <dbReference type="NCBI Taxonomy" id="43959"/>
    <lineage>
        <taxon>Eukaryota</taxon>
        <taxon>Fungi</taxon>
        <taxon>Dikarya</taxon>
        <taxon>Ascomycota</taxon>
        <taxon>Saccharomycotina</taxon>
        <taxon>Saccharomycetes</taxon>
        <taxon>Saccharomycopsidaceae</taxon>
        <taxon>Saccharomycopsis</taxon>
    </lineage>
</organism>
<dbReference type="InterPro" id="IPR056150">
    <property type="entry name" value="WD40_CDC20-Fz"/>
</dbReference>
<dbReference type="GO" id="GO:0051301">
    <property type="term" value="P:cell division"/>
    <property type="evidence" value="ECO:0007669"/>
    <property type="project" value="UniProtKB-KW"/>
</dbReference>
<dbReference type="GeneID" id="90074450"/>
<dbReference type="EMBL" id="BTFZ01000011">
    <property type="protein sequence ID" value="GMM36475.1"/>
    <property type="molecule type" value="Genomic_DNA"/>
</dbReference>
<feature type="compositionally biased region" description="Polar residues" evidence="8">
    <location>
        <begin position="94"/>
        <end position="130"/>
    </location>
</feature>
<proteinExistence type="inferred from homology"/>
<feature type="region of interest" description="Disordered" evidence="8">
    <location>
        <begin position="80"/>
        <end position="130"/>
    </location>
</feature>
<evidence type="ECO:0000256" key="3">
    <source>
        <dbReference type="ARBA" id="ARBA00022618"/>
    </source>
</evidence>
<keyword evidence="3" id="KW-0132">Cell division</keyword>
<keyword evidence="5" id="KW-0498">Mitosis</keyword>
<accession>A0AAV5QNI2</accession>
<feature type="region of interest" description="Disordered" evidence="8">
    <location>
        <begin position="1"/>
        <end position="66"/>
    </location>
</feature>
<dbReference type="InterPro" id="IPR015943">
    <property type="entry name" value="WD40/YVTN_repeat-like_dom_sf"/>
</dbReference>
<dbReference type="PROSITE" id="PS50082">
    <property type="entry name" value="WD_REPEATS_2"/>
    <property type="match status" value="3"/>
</dbReference>
<dbReference type="PANTHER" id="PTHR19918:SF8">
    <property type="entry name" value="FI02843P"/>
    <property type="match status" value="1"/>
</dbReference>
<feature type="repeat" description="WD" evidence="7">
    <location>
        <begin position="287"/>
        <end position="328"/>
    </location>
</feature>
<dbReference type="SMART" id="SM00320">
    <property type="entry name" value="WD40"/>
    <property type="match status" value="5"/>
</dbReference>
<keyword evidence="2 7" id="KW-0853">WD repeat</keyword>
<dbReference type="PROSITE" id="PS50294">
    <property type="entry name" value="WD_REPEATS_REGION"/>
    <property type="match status" value="3"/>
</dbReference>
<dbReference type="InterPro" id="IPR033010">
    <property type="entry name" value="Cdc20/Fizzy"/>
</dbReference>
<evidence type="ECO:0000256" key="1">
    <source>
        <dbReference type="ARBA" id="ARBA00006445"/>
    </source>
</evidence>